<dbReference type="Gene3D" id="3.30.565.10">
    <property type="entry name" value="Histidine kinase-like ATPase, C-terminal domain"/>
    <property type="match status" value="1"/>
</dbReference>
<dbReference type="Proteomes" id="UP001162131">
    <property type="component" value="Unassembled WGS sequence"/>
</dbReference>
<dbReference type="PROSITE" id="PS00058">
    <property type="entry name" value="DNA_MISMATCH_REPAIR_1"/>
    <property type="match status" value="1"/>
</dbReference>
<protein>
    <recommendedName>
        <fullName evidence="7">DNA mismatch repair protein MutL</fullName>
    </recommendedName>
</protein>
<dbReference type="GO" id="GO:0032389">
    <property type="term" value="C:MutLalpha complex"/>
    <property type="evidence" value="ECO:0007669"/>
    <property type="project" value="TreeGrafter"/>
</dbReference>
<dbReference type="SUPFAM" id="SSF118116">
    <property type="entry name" value="DNA mismatch repair protein MutL"/>
    <property type="match status" value="1"/>
</dbReference>
<dbReference type="GO" id="GO:0005524">
    <property type="term" value="F:ATP binding"/>
    <property type="evidence" value="ECO:0007669"/>
    <property type="project" value="InterPro"/>
</dbReference>
<dbReference type="InterPro" id="IPR013507">
    <property type="entry name" value="DNA_mismatch_S5_2-like"/>
</dbReference>
<dbReference type="InterPro" id="IPR042120">
    <property type="entry name" value="MutL_C_dimsub"/>
</dbReference>
<dbReference type="PANTHER" id="PTHR10073">
    <property type="entry name" value="DNA MISMATCH REPAIR PROTEIN MLH, PMS, MUTL"/>
    <property type="match status" value="1"/>
</dbReference>
<comment type="similarity">
    <text evidence="1">Belongs to the DNA mismatch repair MutL/HexB family.</text>
</comment>
<accession>A0AAU9ILM6</accession>
<dbReference type="EMBL" id="CAJZBQ010000013">
    <property type="protein sequence ID" value="CAG9315377.1"/>
    <property type="molecule type" value="Genomic_DNA"/>
</dbReference>
<dbReference type="InterPro" id="IPR037198">
    <property type="entry name" value="MutL_C_sf"/>
</dbReference>
<dbReference type="AlphaFoldDB" id="A0AAU9ILM6"/>
<dbReference type="InterPro" id="IPR014790">
    <property type="entry name" value="MutL_C"/>
</dbReference>
<dbReference type="SUPFAM" id="SSF54211">
    <property type="entry name" value="Ribosomal protein S5 domain 2-like"/>
    <property type="match status" value="1"/>
</dbReference>
<dbReference type="SMART" id="SM01340">
    <property type="entry name" value="DNA_mis_repair"/>
    <property type="match status" value="1"/>
</dbReference>
<gene>
    <name evidence="5" type="ORF">BSTOLATCC_MIC13150</name>
</gene>
<evidence type="ECO:0000313" key="5">
    <source>
        <dbReference type="EMBL" id="CAG9315377.1"/>
    </source>
</evidence>
<feature type="domain" description="MutL C-terminal dimerisation" evidence="3">
    <location>
        <begin position="499"/>
        <end position="653"/>
    </location>
</feature>
<keyword evidence="6" id="KW-1185">Reference proteome</keyword>
<dbReference type="InterPro" id="IPR014762">
    <property type="entry name" value="DNA_mismatch_repair_CS"/>
</dbReference>
<dbReference type="FunFam" id="3.30.565.10:FF:000017">
    <property type="entry name" value="PMS1 homolog 1, mismatch repair system component"/>
    <property type="match status" value="1"/>
</dbReference>
<dbReference type="InterPro" id="IPR042121">
    <property type="entry name" value="MutL_C_regsub"/>
</dbReference>
<reference evidence="5" key="1">
    <citation type="submission" date="2021-09" db="EMBL/GenBank/DDBJ databases">
        <authorList>
            <consortium name="AG Swart"/>
            <person name="Singh M."/>
            <person name="Singh A."/>
            <person name="Seah K."/>
            <person name="Emmerich C."/>
        </authorList>
    </citation>
    <scope>NUCLEOTIDE SEQUENCE</scope>
    <source>
        <strain evidence="5">ATCC30299</strain>
    </source>
</reference>
<dbReference type="InterPro" id="IPR036890">
    <property type="entry name" value="HATPase_C_sf"/>
</dbReference>
<dbReference type="NCBIfam" id="TIGR00585">
    <property type="entry name" value="mutl"/>
    <property type="match status" value="1"/>
</dbReference>
<organism evidence="5 6">
    <name type="scientific">Blepharisma stoltei</name>
    <dbReference type="NCBI Taxonomy" id="1481888"/>
    <lineage>
        <taxon>Eukaryota</taxon>
        <taxon>Sar</taxon>
        <taxon>Alveolata</taxon>
        <taxon>Ciliophora</taxon>
        <taxon>Postciliodesmatophora</taxon>
        <taxon>Heterotrichea</taxon>
        <taxon>Heterotrichida</taxon>
        <taxon>Blepharismidae</taxon>
        <taxon>Blepharisma</taxon>
    </lineage>
</organism>
<evidence type="ECO:0000259" key="3">
    <source>
        <dbReference type="SMART" id="SM00853"/>
    </source>
</evidence>
<dbReference type="PANTHER" id="PTHR10073:SF52">
    <property type="entry name" value="MISMATCH REPAIR ENDONUCLEASE PMS2"/>
    <property type="match status" value="1"/>
</dbReference>
<dbReference type="Pfam" id="PF13589">
    <property type="entry name" value="HATPase_c_3"/>
    <property type="match status" value="1"/>
</dbReference>
<dbReference type="InterPro" id="IPR020568">
    <property type="entry name" value="Ribosomal_Su5_D2-typ_SF"/>
</dbReference>
<dbReference type="CDD" id="cd00782">
    <property type="entry name" value="MutL_Trans"/>
    <property type="match status" value="1"/>
</dbReference>
<evidence type="ECO:0000313" key="6">
    <source>
        <dbReference type="Proteomes" id="UP001162131"/>
    </source>
</evidence>
<dbReference type="SMART" id="SM00853">
    <property type="entry name" value="MutL_C"/>
    <property type="match status" value="1"/>
</dbReference>
<name>A0AAU9ILM6_9CILI</name>
<dbReference type="Gene3D" id="3.30.1370.100">
    <property type="entry name" value="MutL, C-terminal domain, regulatory subdomain"/>
    <property type="match status" value="1"/>
</dbReference>
<dbReference type="InterPro" id="IPR038973">
    <property type="entry name" value="MutL/Mlh/Pms-like"/>
</dbReference>
<evidence type="ECO:0000256" key="1">
    <source>
        <dbReference type="ARBA" id="ARBA00006082"/>
    </source>
</evidence>
<dbReference type="Pfam" id="PF08676">
    <property type="entry name" value="MutL_C"/>
    <property type="match status" value="1"/>
</dbReference>
<evidence type="ECO:0008006" key="7">
    <source>
        <dbReference type="Google" id="ProtNLM"/>
    </source>
</evidence>
<dbReference type="CDD" id="cd16926">
    <property type="entry name" value="HATPase_MutL-MLH-PMS-like"/>
    <property type="match status" value="1"/>
</dbReference>
<dbReference type="GO" id="GO:0030983">
    <property type="term" value="F:mismatched DNA binding"/>
    <property type="evidence" value="ECO:0007669"/>
    <property type="project" value="InterPro"/>
</dbReference>
<dbReference type="InterPro" id="IPR002099">
    <property type="entry name" value="MutL/Mlh/PMS"/>
</dbReference>
<dbReference type="GO" id="GO:0016887">
    <property type="term" value="F:ATP hydrolysis activity"/>
    <property type="evidence" value="ECO:0007669"/>
    <property type="project" value="InterPro"/>
</dbReference>
<keyword evidence="2" id="KW-0227">DNA damage</keyword>
<feature type="domain" description="DNA mismatch repair protein S5" evidence="4">
    <location>
        <begin position="213"/>
        <end position="330"/>
    </location>
</feature>
<dbReference type="Gene3D" id="3.30.1540.20">
    <property type="entry name" value="MutL, C-terminal domain, dimerisation subdomain"/>
    <property type="match status" value="1"/>
</dbReference>
<evidence type="ECO:0000256" key="2">
    <source>
        <dbReference type="ARBA" id="ARBA00022763"/>
    </source>
</evidence>
<dbReference type="Pfam" id="PF01119">
    <property type="entry name" value="DNA_mis_repair"/>
    <property type="match status" value="1"/>
</dbReference>
<dbReference type="GO" id="GO:0140664">
    <property type="term" value="F:ATP-dependent DNA damage sensor activity"/>
    <property type="evidence" value="ECO:0007669"/>
    <property type="project" value="InterPro"/>
</dbReference>
<dbReference type="Gene3D" id="3.30.230.10">
    <property type="match status" value="1"/>
</dbReference>
<dbReference type="InterPro" id="IPR014721">
    <property type="entry name" value="Ribsml_uS5_D2-typ_fold_subgr"/>
</dbReference>
<dbReference type="FunFam" id="3.30.1370.100:FF:000001">
    <property type="entry name" value="Mismatch repair endonuclease pms1, putative"/>
    <property type="match status" value="1"/>
</dbReference>
<dbReference type="GO" id="GO:0006298">
    <property type="term" value="P:mismatch repair"/>
    <property type="evidence" value="ECO:0007669"/>
    <property type="project" value="InterPro"/>
</dbReference>
<dbReference type="SUPFAM" id="SSF55874">
    <property type="entry name" value="ATPase domain of HSP90 chaperone/DNA topoisomerase II/histidine kinase"/>
    <property type="match status" value="1"/>
</dbReference>
<comment type="caution">
    <text evidence="5">The sequence shown here is derived from an EMBL/GenBank/DDBJ whole genome shotgun (WGS) entry which is preliminary data.</text>
</comment>
<sequence>MIKLTGELSNRICAEQAIPDMPAIVKELIDNSIDAKCTIIRVTLTNCGIGGIEVYDDGVGIHPNDYQKLCLKGATSKIATIDDLKTIKTMGFRGEALASISKLCKIEIITRHKDLEIGHKLIYGDDGIIEKITEDASRAIGTTVKVTNIFNNVPVRLNDLSNKSKIYLKKIIELVQAYALINIDKRIMLTHIEGSRRDELINSLPAQSVLEQAANLFGRDIKKSMNEFYGEVDNVKYYGYISKPNCAIKFKKDFQYCYFNKRIIGIPIKIKRAIASLYKDFSMKAPIYIICFEAEEGYDCNLTPDKTEVYIQNEEVLAREIRIKILDLCKENIQFLPIKKEIESTQEENVTFNGYKRFKGINEDEVNKKPKLFEVPIGPLRPISKSQAVPAKVIEMPNDIDMQLAASRGQVEPIKIHNEQIDHEIPKEKIQAILKPINSKPKAVTIDWNFSKITWEIPKLKEAPMNIPDIFNEISAKSDISVPSLSSEFHKSTFTKLEILGQFNKGFIMAQLPSTNDLFIIDQHAADEKYQFETLQLSTSIDIQPFVIPKPLKLSPSDEVWLLDYLQILRINGFSLQYNENNEPGSRLTVCAVPISKNIVFDTDDLYEMIEKLKKVCFIQDEDSISRLIRPNKYRAMFASRACRKAVMIGDSLEMRHMKEIVANLSKLEQPWNCPHGRPTLRLLKNLENENYRYNGKKFKNINWMI</sequence>
<proteinExistence type="inferred from homology"/>
<evidence type="ECO:0000259" key="4">
    <source>
        <dbReference type="SMART" id="SM01340"/>
    </source>
</evidence>